<dbReference type="PANTHER" id="PTHR30246">
    <property type="entry name" value="2-KETO-3-DEOXY-6-PHOSPHOGLUCONATE ALDOLASE"/>
    <property type="match status" value="1"/>
</dbReference>
<dbReference type="EC" id="4.1.2.14" evidence="5"/>
<dbReference type="PROSITE" id="PS00159">
    <property type="entry name" value="ALDOLASE_KDPG_KHG_1"/>
    <property type="match status" value="1"/>
</dbReference>
<dbReference type="RefSeq" id="WP_208869504.1">
    <property type="nucleotide sequence ID" value="NZ_FSQT01000001.1"/>
</dbReference>
<keyword evidence="7" id="KW-0704">Schiff base</keyword>
<dbReference type="STRING" id="709881.SAMN04489832_0605"/>
<dbReference type="InterPro" id="IPR031337">
    <property type="entry name" value="KDPG/KHG_AS_1"/>
</dbReference>
<dbReference type="NCBIfam" id="NF004325">
    <property type="entry name" value="PRK05718.1"/>
    <property type="match status" value="1"/>
</dbReference>
<evidence type="ECO:0000256" key="2">
    <source>
        <dbReference type="ARBA" id="ARBA00004736"/>
    </source>
</evidence>
<dbReference type="CDD" id="cd00452">
    <property type="entry name" value="KDPG_aldolase"/>
    <property type="match status" value="1"/>
</dbReference>
<keyword evidence="10" id="KW-1185">Reference proteome</keyword>
<dbReference type="SUPFAM" id="SSF51569">
    <property type="entry name" value="Aldolase"/>
    <property type="match status" value="1"/>
</dbReference>
<comment type="pathway">
    <text evidence="2">Carbohydrate acid metabolism; 2-dehydro-3-deoxy-D-gluconate degradation; D-glyceraldehyde 3-phosphate and pyruvate from 2-dehydro-3-deoxy-D-gluconate: step 2/2.</text>
</comment>
<dbReference type="InterPro" id="IPR000887">
    <property type="entry name" value="Aldlse_KDPG_KHG"/>
</dbReference>
<organism evidence="9 10">
    <name type="scientific">Micromonospora cremea</name>
    <dbReference type="NCBI Taxonomy" id="709881"/>
    <lineage>
        <taxon>Bacteria</taxon>
        <taxon>Bacillati</taxon>
        <taxon>Actinomycetota</taxon>
        <taxon>Actinomycetes</taxon>
        <taxon>Micromonosporales</taxon>
        <taxon>Micromonosporaceae</taxon>
        <taxon>Micromonospora</taxon>
    </lineage>
</organism>
<dbReference type="EMBL" id="FSQT01000001">
    <property type="protein sequence ID" value="SIM55650.1"/>
    <property type="molecule type" value="Genomic_DNA"/>
</dbReference>
<dbReference type="PROSITE" id="PS00160">
    <property type="entry name" value="ALDOLASE_KDPG_KHG_2"/>
    <property type="match status" value="1"/>
</dbReference>
<evidence type="ECO:0000256" key="8">
    <source>
        <dbReference type="ARBA" id="ARBA00023277"/>
    </source>
</evidence>
<sequence>MMQSESLTASALARLGPIIPVVVLHRADDAATLARALLRGGVRTMEITLRTPAALPALRAVAAEVPEMVVGAGTVLTADQVDEAVAAGARFLVSPGATVGLARAAVDSGLPFLPGAGTVSEMMTLAELGLTTIKFFPAAASGGRAYLASVAQPLPHLTFCPTGGITATTAPDWLALPNVACVGGSWLTSATAVRTRDGEAVTALAREAVALQPTPGAPAG</sequence>
<dbReference type="NCBIfam" id="TIGR01182">
    <property type="entry name" value="eda"/>
    <property type="match status" value="1"/>
</dbReference>
<keyword evidence="6" id="KW-0456">Lyase</keyword>
<dbReference type="GO" id="GO:0008675">
    <property type="term" value="F:2-dehydro-3-deoxy-phosphogluconate aldolase activity"/>
    <property type="evidence" value="ECO:0007669"/>
    <property type="project" value="UniProtKB-EC"/>
</dbReference>
<evidence type="ECO:0000256" key="5">
    <source>
        <dbReference type="ARBA" id="ARBA00013063"/>
    </source>
</evidence>
<evidence type="ECO:0000256" key="7">
    <source>
        <dbReference type="ARBA" id="ARBA00023270"/>
    </source>
</evidence>
<dbReference type="PANTHER" id="PTHR30246:SF1">
    <property type="entry name" value="2-DEHYDRO-3-DEOXY-6-PHOSPHOGALACTONATE ALDOLASE-RELATED"/>
    <property type="match status" value="1"/>
</dbReference>
<name>A0A1N5U519_9ACTN</name>
<comment type="similarity">
    <text evidence="3">Belongs to the KHG/KDPG aldolase family.</text>
</comment>
<comment type="catalytic activity">
    <reaction evidence="1">
        <text>2-dehydro-3-deoxy-6-phospho-D-gluconate = D-glyceraldehyde 3-phosphate + pyruvate</text>
        <dbReference type="Rhea" id="RHEA:17089"/>
        <dbReference type="ChEBI" id="CHEBI:15361"/>
        <dbReference type="ChEBI" id="CHEBI:57569"/>
        <dbReference type="ChEBI" id="CHEBI:59776"/>
        <dbReference type="EC" id="4.1.2.14"/>
    </reaction>
</comment>
<dbReference type="Pfam" id="PF01081">
    <property type="entry name" value="Aldolase"/>
    <property type="match status" value="1"/>
</dbReference>
<dbReference type="Proteomes" id="UP000185124">
    <property type="component" value="Unassembled WGS sequence"/>
</dbReference>
<evidence type="ECO:0000256" key="1">
    <source>
        <dbReference type="ARBA" id="ARBA00000654"/>
    </source>
</evidence>
<dbReference type="InterPro" id="IPR013785">
    <property type="entry name" value="Aldolase_TIM"/>
</dbReference>
<dbReference type="Gene3D" id="3.20.20.70">
    <property type="entry name" value="Aldolase class I"/>
    <property type="match status" value="1"/>
</dbReference>
<dbReference type="AlphaFoldDB" id="A0A1N5U519"/>
<comment type="subunit">
    <text evidence="4">Homotrimer.</text>
</comment>
<gene>
    <name evidence="9" type="ORF">SAMN04489832_0605</name>
</gene>
<evidence type="ECO:0000256" key="4">
    <source>
        <dbReference type="ARBA" id="ARBA00011233"/>
    </source>
</evidence>
<protein>
    <recommendedName>
        <fullName evidence="5">2-dehydro-3-deoxy-phosphogluconate aldolase</fullName>
        <ecNumber evidence="5">4.1.2.14</ecNumber>
    </recommendedName>
</protein>
<dbReference type="InterPro" id="IPR031338">
    <property type="entry name" value="KDPG/KHG_AS_2"/>
</dbReference>
<evidence type="ECO:0000313" key="10">
    <source>
        <dbReference type="Proteomes" id="UP000185124"/>
    </source>
</evidence>
<evidence type="ECO:0000256" key="6">
    <source>
        <dbReference type="ARBA" id="ARBA00023239"/>
    </source>
</evidence>
<accession>A0A1N5U519</accession>
<evidence type="ECO:0000256" key="3">
    <source>
        <dbReference type="ARBA" id="ARBA00006906"/>
    </source>
</evidence>
<reference evidence="10" key="1">
    <citation type="submission" date="2016-12" db="EMBL/GenBank/DDBJ databases">
        <authorList>
            <person name="Varghese N."/>
            <person name="Submissions S."/>
        </authorList>
    </citation>
    <scope>NUCLEOTIDE SEQUENCE [LARGE SCALE GENOMIC DNA]</scope>
    <source>
        <strain evidence="10">DSM 45599</strain>
    </source>
</reference>
<proteinExistence type="inferred from homology"/>
<keyword evidence="8" id="KW-0119">Carbohydrate metabolism</keyword>
<evidence type="ECO:0000313" key="9">
    <source>
        <dbReference type="EMBL" id="SIM55650.1"/>
    </source>
</evidence>